<accession>A0A1B2HTM7</accession>
<evidence type="ECO:0000313" key="3">
    <source>
        <dbReference type="Proteomes" id="UP000093053"/>
    </source>
</evidence>
<keyword evidence="1" id="KW-1133">Transmembrane helix</keyword>
<sequence>MAAARDRLVTANPAEVVLTSRGSATTQRVLAGASIIGAAALGVAIALSDLPWWGIALAELGVLVVVLIMMAIGASASDNARETTALRATGRTVVADVLDSEAQDDGETTSHRLTLWIPVDGGFEVGHWCHHYGGEQQLQVLVDPATRVWGVMH</sequence>
<proteinExistence type="predicted"/>
<dbReference type="RefSeq" id="WP_065919426.1">
    <property type="nucleotide sequence ID" value="NZ_CP016793.1"/>
</dbReference>
<dbReference type="Proteomes" id="UP000093053">
    <property type="component" value="Chromosome"/>
</dbReference>
<feature type="transmembrane region" description="Helical" evidence="1">
    <location>
        <begin position="53"/>
        <end position="72"/>
    </location>
</feature>
<dbReference type="EMBL" id="CP016793">
    <property type="protein sequence ID" value="ANZ41089.1"/>
    <property type="molecule type" value="Genomic_DNA"/>
</dbReference>
<name>A0A1B2HTM7_9PSEU</name>
<organism evidence="2 3">
    <name type="scientific">Lentzea guizhouensis</name>
    <dbReference type="NCBI Taxonomy" id="1586287"/>
    <lineage>
        <taxon>Bacteria</taxon>
        <taxon>Bacillati</taxon>
        <taxon>Actinomycetota</taxon>
        <taxon>Actinomycetes</taxon>
        <taxon>Pseudonocardiales</taxon>
        <taxon>Pseudonocardiaceae</taxon>
        <taxon>Lentzea</taxon>
    </lineage>
</organism>
<protein>
    <submittedName>
        <fullName evidence="2">Uncharacterized protein</fullName>
    </submittedName>
</protein>
<feature type="transmembrane region" description="Helical" evidence="1">
    <location>
        <begin position="29"/>
        <end position="47"/>
    </location>
</feature>
<reference evidence="2 3" key="1">
    <citation type="submission" date="2016-07" db="EMBL/GenBank/DDBJ databases">
        <title>Complete genome sequence of the Lentzea guizhouensis DHS C013.</title>
        <authorList>
            <person name="Cao C."/>
        </authorList>
    </citation>
    <scope>NUCLEOTIDE SEQUENCE [LARGE SCALE GENOMIC DNA]</scope>
    <source>
        <strain evidence="2 3">DHS C013</strain>
    </source>
</reference>
<dbReference type="AlphaFoldDB" id="A0A1B2HTM7"/>
<dbReference type="OrthoDB" id="3692497at2"/>
<evidence type="ECO:0000256" key="1">
    <source>
        <dbReference type="SAM" id="Phobius"/>
    </source>
</evidence>
<evidence type="ECO:0000313" key="2">
    <source>
        <dbReference type="EMBL" id="ANZ41089.1"/>
    </source>
</evidence>
<keyword evidence="1" id="KW-0472">Membrane</keyword>
<gene>
    <name evidence="2" type="ORF">BBK82_39015</name>
</gene>
<keyword evidence="1" id="KW-0812">Transmembrane</keyword>
<dbReference type="KEGG" id="led:BBK82_39015"/>
<keyword evidence="3" id="KW-1185">Reference proteome</keyword>
<dbReference type="STRING" id="1586287.BBK82_39015"/>